<keyword evidence="3" id="KW-0862">Zinc</keyword>
<feature type="transmembrane region" description="Helical" evidence="5">
    <location>
        <begin position="381"/>
        <end position="400"/>
    </location>
</feature>
<dbReference type="PROSITE" id="PS51292">
    <property type="entry name" value="ZF_RING_CH"/>
    <property type="match status" value="1"/>
</dbReference>
<dbReference type="CDD" id="cd16495">
    <property type="entry name" value="RING_CH-C4HC3_MARCH"/>
    <property type="match status" value="1"/>
</dbReference>
<dbReference type="SUPFAM" id="SSF57850">
    <property type="entry name" value="RING/U-box"/>
    <property type="match status" value="1"/>
</dbReference>
<feature type="domain" description="RING-CH-type" evidence="6">
    <location>
        <begin position="289"/>
        <end position="350"/>
    </location>
</feature>
<evidence type="ECO:0000259" key="6">
    <source>
        <dbReference type="PROSITE" id="PS51292"/>
    </source>
</evidence>
<dbReference type="GO" id="GO:0008270">
    <property type="term" value="F:zinc ion binding"/>
    <property type="evidence" value="ECO:0007669"/>
    <property type="project" value="UniProtKB-KW"/>
</dbReference>
<feature type="transmembrane region" description="Helical" evidence="5">
    <location>
        <begin position="440"/>
        <end position="459"/>
    </location>
</feature>
<keyword evidence="5" id="KW-0472">Membrane</keyword>
<dbReference type="eggNOG" id="KOG1609">
    <property type="taxonomic scope" value="Eukaryota"/>
</dbReference>
<dbReference type="SMART" id="SM00744">
    <property type="entry name" value="RINGv"/>
    <property type="match status" value="1"/>
</dbReference>
<feature type="compositionally biased region" description="Basic residues" evidence="4">
    <location>
        <begin position="14"/>
        <end position="30"/>
    </location>
</feature>
<dbReference type="Gramene" id="KCW60973">
    <property type="protein sequence ID" value="KCW60973"/>
    <property type="gene ID" value="EUGRSUZ_H03711"/>
</dbReference>
<protein>
    <recommendedName>
        <fullName evidence="6">RING-CH-type domain-containing protein</fullName>
    </recommendedName>
</protein>
<keyword evidence="5" id="KW-0812">Transmembrane</keyword>
<gene>
    <name evidence="7" type="ORF">EUGRSUZ_H03711</name>
</gene>
<dbReference type="Gene3D" id="3.30.40.10">
    <property type="entry name" value="Zinc/RING finger domain, C3HC4 (zinc finger)"/>
    <property type="match status" value="1"/>
</dbReference>
<evidence type="ECO:0000256" key="1">
    <source>
        <dbReference type="ARBA" id="ARBA00022723"/>
    </source>
</evidence>
<evidence type="ECO:0000256" key="5">
    <source>
        <dbReference type="SAM" id="Phobius"/>
    </source>
</evidence>
<dbReference type="PANTHER" id="PTHR46158">
    <property type="entry name" value="OS02G0165000 PROTEIN"/>
    <property type="match status" value="1"/>
</dbReference>
<dbReference type="STRING" id="71139.A0A059B4E0"/>
<reference evidence="7" key="1">
    <citation type="submission" date="2013-07" db="EMBL/GenBank/DDBJ databases">
        <title>The genome of Eucalyptus grandis.</title>
        <authorList>
            <person name="Schmutz J."/>
            <person name="Hayes R."/>
            <person name="Myburg A."/>
            <person name="Tuskan G."/>
            <person name="Grattapaglia D."/>
            <person name="Rokhsar D.S."/>
        </authorList>
    </citation>
    <scope>NUCLEOTIDE SEQUENCE</scope>
    <source>
        <tissue evidence="7">Leaf extractions</tissue>
    </source>
</reference>
<feature type="region of interest" description="Disordered" evidence="4">
    <location>
        <begin position="9"/>
        <end position="46"/>
    </location>
</feature>
<feature type="compositionally biased region" description="Low complexity" evidence="4">
    <location>
        <begin position="134"/>
        <end position="152"/>
    </location>
</feature>
<dbReference type="PANTHER" id="PTHR46158:SF11">
    <property type="entry name" value="ZINC FINGER PROTEIN"/>
    <property type="match status" value="1"/>
</dbReference>
<name>A0A059B4E0_EUCGR</name>
<feature type="region of interest" description="Disordered" evidence="4">
    <location>
        <begin position="172"/>
        <end position="193"/>
    </location>
</feature>
<dbReference type="EMBL" id="KK198760">
    <property type="protein sequence ID" value="KCW60973.1"/>
    <property type="molecule type" value="Genomic_DNA"/>
</dbReference>
<feature type="transmembrane region" description="Helical" evidence="5">
    <location>
        <begin position="412"/>
        <end position="434"/>
    </location>
</feature>
<evidence type="ECO:0000256" key="4">
    <source>
        <dbReference type="SAM" id="MobiDB-lite"/>
    </source>
</evidence>
<keyword evidence="1" id="KW-0479">Metal-binding</keyword>
<proteinExistence type="predicted"/>
<dbReference type="Pfam" id="PF12906">
    <property type="entry name" value="RINGv"/>
    <property type="match status" value="1"/>
</dbReference>
<dbReference type="OMA" id="KEYIWSY"/>
<feature type="region of interest" description="Disordered" evidence="4">
    <location>
        <begin position="85"/>
        <end position="152"/>
    </location>
</feature>
<accession>A0A059B4E0</accession>
<sequence>MTIVRWSFAGRPSVGHRRRTATRPEKKRGRRDCGMGTQRDGDPRTNFSLTVSATGFHSLSLSLSLSPPAAAATALPVGLIMQAAQAHPPPSTTSAEIPSQLDDKTRSSSEEALGPAPGGQRSNLSVQIPPKHFGSSSSGKGFLQSHGSSKGSLSSGGFLRALSFKKKVLPPDGEKSCLLSSDPKAPPESPSVSNFMSGLRWNRCTSLPVTPTSNLSPAVMTPASARMPGERHKSHKSSLHATVSRSLSVPGRNMVIVRSISFAARKQHPVTDSSDDQITPAPEEDDDEEIPEEEAVCRICFEECQEGNTLKMECSCKGALRLLHEDCAIKWFSTKGNKNCDVCGQEVRNLPVTLLRVATSAQLASGQEQNQQSLHSQTVSAWQDFVVLVLISTICYFFFLEQLLIHDFRSQAIIIAAPFSFTLGLLASVFAIILAIKEYIWTYAALEFALVAITVHMFYSLLHLKAVYSILLAAVLGFGIAMSLNSLYIHIYTWRLQVPRNASPV</sequence>
<keyword evidence="5" id="KW-1133">Transmembrane helix</keyword>
<keyword evidence="2" id="KW-0863">Zinc-finger</keyword>
<organism evidence="7">
    <name type="scientific">Eucalyptus grandis</name>
    <name type="common">Flooded gum</name>
    <dbReference type="NCBI Taxonomy" id="71139"/>
    <lineage>
        <taxon>Eukaryota</taxon>
        <taxon>Viridiplantae</taxon>
        <taxon>Streptophyta</taxon>
        <taxon>Embryophyta</taxon>
        <taxon>Tracheophyta</taxon>
        <taxon>Spermatophyta</taxon>
        <taxon>Magnoliopsida</taxon>
        <taxon>eudicotyledons</taxon>
        <taxon>Gunneridae</taxon>
        <taxon>Pentapetalae</taxon>
        <taxon>rosids</taxon>
        <taxon>malvids</taxon>
        <taxon>Myrtales</taxon>
        <taxon>Myrtaceae</taxon>
        <taxon>Myrtoideae</taxon>
        <taxon>Eucalypteae</taxon>
        <taxon>Eucalyptus</taxon>
    </lineage>
</organism>
<evidence type="ECO:0000256" key="2">
    <source>
        <dbReference type="ARBA" id="ARBA00022771"/>
    </source>
</evidence>
<dbReference type="AlphaFoldDB" id="A0A059B4E0"/>
<dbReference type="InParanoid" id="A0A059B4E0"/>
<feature type="region of interest" description="Disordered" evidence="4">
    <location>
        <begin position="266"/>
        <end position="290"/>
    </location>
</feature>
<evidence type="ECO:0000313" key="7">
    <source>
        <dbReference type="EMBL" id="KCW60973.1"/>
    </source>
</evidence>
<dbReference type="InterPro" id="IPR011016">
    <property type="entry name" value="Znf_RING-CH"/>
</dbReference>
<evidence type="ECO:0000256" key="3">
    <source>
        <dbReference type="ARBA" id="ARBA00022833"/>
    </source>
</evidence>
<dbReference type="InterPro" id="IPR013083">
    <property type="entry name" value="Znf_RING/FYVE/PHD"/>
</dbReference>
<feature type="transmembrane region" description="Helical" evidence="5">
    <location>
        <begin position="466"/>
        <end position="491"/>
    </location>
</feature>
<dbReference type="FunCoup" id="A0A059B4E0">
    <property type="interactions" value="1351"/>
</dbReference>